<reference evidence="2" key="1">
    <citation type="submission" date="2020-05" db="EMBL/GenBank/DDBJ databases">
        <title>Chitinophaga laudate sp. nov., isolated from a tropical peat swamp.</title>
        <authorList>
            <person name="Goh C.B.S."/>
            <person name="Lee M.S."/>
            <person name="Parimannan S."/>
            <person name="Pasbakhsh P."/>
            <person name="Yule C.M."/>
            <person name="Rajandas H."/>
            <person name="Loke S."/>
            <person name="Croft L."/>
            <person name="Tan J.B.L."/>
        </authorList>
    </citation>
    <scope>NUCLEOTIDE SEQUENCE</scope>
    <source>
        <strain evidence="2">Mgbs1</strain>
    </source>
</reference>
<proteinExistence type="predicted"/>
<dbReference type="InterPro" id="IPR059231">
    <property type="entry name" value="Leader_pinensin"/>
</dbReference>
<keyword evidence="3" id="KW-1185">Reference proteome</keyword>
<organism evidence="2 3">
    <name type="scientific">Chitinophaga solisilvae</name>
    <dbReference type="NCBI Taxonomy" id="1233460"/>
    <lineage>
        <taxon>Bacteria</taxon>
        <taxon>Pseudomonadati</taxon>
        <taxon>Bacteroidota</taxon>
        <taxon>Chitinophagia</taxon>
        <taxon>Chitinophagales</taxon>
        <taxon>Chitinophagaceae</taxon>
        <taxon>Chitinophaga</taxon>
    </lineage>
</organism>
<evidence type="ECO:0000313" key="2">
    <source>
        <dbReference type="EMBL" id="NSL87710.1"/>
    </source>
</evidence>
<gene>
    <name evidence="2" type="ORF">ECE50_012755</name>
</gene>
<protein>
    <submittedName>
        <fullName evidence="2">Uncharacterized protein</fullName>
    </submittedName>
</protein>
<dbReference type="Proteomes" id="UP000281028">
    <property type="component" value="Unassembled WGS sequence"/>
</dbReference>
<feature type="region of interest" description="Disordered" evidence="1">
    <location>
        <begin position="42"/>
        <end position="61"/>
    </location>
</feature>
<name>A0A9Q5GLQ8_9BACT</name>
<evidence type="ECO:0000313" key="3">
    <source>
        <dbReference type="Proteomes" id="UP000281028"/>
    </source>
</evidence>
<accession>A0A9Q5GLQ8</accession>
<evidence type="ECO:0000256" key="1">
    <source>
        <dbReference type="SAM" id="MobiDB-lite"/>
    </source>
</evidence>
<comment type="caution">
    <text evidence="2">The sequence shown here is derived from an EMBL/GenBank/DDBJ whole genome shotgun (WGS) entry which is preliminary data.</text>
</comment>
<dbReference type="AlphaFoldDB" id="A0A9Q5GLQ8"/>
<feature type="compositionally biased region" description="Basic and acidic residues" evidence="1">
    <location>
        <begin position="44"/>
        <end position="54"/>
    </location>
</feature>
<dbReference type="RefSeq" id="WP_160715229.1">
    <property type="nucleotide sequence ID" value="NZ_JAABOK010000009.1"/>
</dbReference>
<dbReference type="EMBL" id="RIAR02000001">
    <property type="protein sequence ID" value="NSL87710.1"/>
    <property type="molecule type" value="Genomic_DNA"/>
</dbReference>
<dbReference type="NCBIfam" id="NF038180">
    <property type="entry name" value="leader_pinensin"/>
    <property type="match status" value="1"/>
</dbReference>
<sequence>MKENNVSNLKLSLEDLKIESFVTSIDSEMSMRLAGGLAAQAHPTHTERTDDEGHFCTTQIC</sequence>